<dbReference type="PROSITE" id="PS51318">
    <property type="entry name" value="TAT"/>
    <property type="match status" value="1"/>
</dbReference>
<reference evidence="4 5" key="1">
    <citation type="submission" date="2019-02" db="EMBL/GenBank/DDBJ databases">
        <title>Deep-cultivation of Planctomycetes and their phenomic and genomic characterization uncovers novel biology.</title>
        <authorList>
            <person name="Wiegand S."/>
            <person name="Jogler M."/>
            <person name="Boedeker C."/>
            <person name="Pinto D."/>
            <person name="Vollmers J."/>
            <person name="Rivas-Marin E."/>
            <person name="Kohn T."/>
            <person name="Peeters S.H."/>
            <person name="Heuer A."/>
            <person name="Rast P."/>
            <person name="Oberbeckmann S."/>
            <person name="Bunk B."/>
            <person name="Jeske O."/>
            <person name="Meyerdierks A."/>
            <person name="Storesund J.E."/>
            <person name="Kallscheuer N."/>
            <person name="Luecker S."/>
            <person name="Lage O.M."/>
            <person name="Pohl T."/>
            <person name="Merkel B.J."/>
            <person name="Hornburger P."/>
            <person name="Mueller R.-W."/>
            <person name="Bruemmer F."/>
            <person name="Labrenz M."/>
            <person name="Spormann A.M."/>
            <person name="Op Den Camp H."/>
            <person name="Overmann J."/>
            <person name="Amann R."/>
            <person name="Jetten M.S.M."/>
            <person name="Mascher T."/>
            <person name="Medema M.H."/>
            <person name="Devos D.P."/>
            <person name="Kaster A.-K."/>
            <person name="Ovreas L."/>
            <person name="Rohde M."/>
            <person name="Galperin M.Y."/>
            <person name="Jogler C."/>
        </authorList>
    </citation>
    <scope>NUCLEOTIDE SEQUENCE [LARGE SCALE GENOMIC DNA]</scope>
    <source>
        <strain evidence="4 5">Pla52o</strain>
    </source>
</reference>
<keyword evidence="5" id="KW-1185">Reference proteome</keyword>
<feature type="chain" id="PRO_5022865975" evidence="2">
    <location>
        <begin position="34"/>
        <end position="311"/>
    </location>
</feature>
<evidence type="ECO:0000259" key="3">
    <source>
        <dbReference type="Pfam" id="PF01261"/>
    </source>
</evidence>
<protein>
    <submittedName>
        <fullName evidence="4">Endonuclease 4</fullName>
        <ecNumber evidence="4">3.1.21.2</ecNumber>
    </submittedName>
</protein>
<keyword evidence="2" id="KW-0732">Signal</keyword>
<evidence type="ECO:0000313" key="5">
    <source>
        <dbReference type="Proteomes" id="UP000316304"/>
    </source>
</evidence>
<dbReference type="SUPFAM" id="SSF51658">
    <property type="entry name" value="Xylose isomerase-like"/>
    <property type="match status" value="1"/>
</dbReference>
<dbReference type="RefSeq" id="WP_146596920.1">
    <property type="nucleotide sequence ID" value="NZ_SJPT01000010.1"/>
</dbReference>
<keyword evidence="4" id="KW-0378">Hydrolase</keyword>
<dbReference type="InterPro" id="IPR006311">
    <property type="entry name" value="TAT_signal"/>
</dbReference>
<proteinExistence type="predicted"/>
<dbReference type="EMBL" id="SJPT01000010">
    <property type="protein sequence ID" value="TWU17737.1"/>
    <property type="molecule type" value="Genomic_DNA"/>
</dbReference>
<dbReference type="Gene3D" id="3.20.20.150">
    <property type="entry name" value="Divalent-metal-dependent TIM barrel enzymes"/>
    <property type="match status" value="1"/>
</dbReference>
<evidence type="ECO:0000313" key="4">
    <source>
        <dbReference type="EMBL" id="TWU17737.1"/>
    </source>
</evidence>
<keyword evidence="1" id="KW-0413">Isomerase</keyword>
<dbReference type="PANTHER" id="PTHR43489">
    <property type="entry name" value="ISOMERASE"/>
    <property type="match status" value="1"/>
</dbReference>
<evidence type="ECO:0000256" key="2">
    <source>
        <dbReference type="SAM" id="SignalP"/>
    </source>
</evidence>
<dbReference type="InterPro" id="IPR036237">
    <property type="entry name" value="Xyl_isomerase-like_sf"/>
</dbReference>
<dbReference type="PANTHER" id="PTHR43489:SF7">
    <property type="entry name" value="3-DEHYDRO-D-GULOSIDE 4-EPIMERASE-RELATED"/>
    <property type="match status" value="1"/>
</dbReference>
<dbReference type="GO" id="GO:0016853">
    <property type="term" value="F:isomerase activity"/>
    <property type="evidence" value="ECO:0007669"/>
    <property type="project" value="UniProtKB-KW"/>
</dbReference>
<feature type="domain" description="Xylose isomerase-like TIM barrel" evidence="3">
    <location>
        <begin position="61"/>
        <end position="286"/>
    </location>
</feature>
<evidence type="ECO:0000256" key="1">
    <source>
        <dbReference type="ARBA" id="ARBA00023235"/>
    </source>
</evidence>
<name>A0A5C6C190_9BACT</name>
<dbReference type="AlphaFoldDB" id="A0A5C6C190"/>
<feature type="signal peptide" evidence="2">
    <location>
        <begin position="1"/>
        <end position="33"/>
    </location>
</feature>
<keyword evidence="4" id="KW-0540">Nuclease</keyword>
<dbReference type="GO" id="GO:0008833">
    <property type="term" value="F:deoxyribonuclease IV (phage-T4-induced) activity"/>
    <property type="evidence" value="ECO:0007669"/>
    <property type="project" value="UniProtKB-EC"/>
</dbReference>
<dbReference type="OrthoDB" id="9782669at2"/>
<accession>A0A5C6C190</accession>
<comment type="caution">
    <text evidence="4">The sequence shown here is derived from an EMBL/GenBank/DDBJ whole genome shotgun (WGS) entry which is preliminary data.</text>
</comment>
<sequence precursor="true">MNKPTLFPRRQILQLGAASVAGLAMMRTSAVDAAPAAGKPWLRKTLKIGMIGVKGSLADKFAAAKEAGFEGVELNAPGFNVEEANAAAKATGLIIDGTVGSDHWGVRHTDPDPEVRAKALVSLRKGIEQTAAVGADTMLLVPGRGSDGTADEVFKRALDNISQALPDAEKHGVSILMENVWNEMFYDVDGGTEQTADAFAAFIDAFDSPWVGAQFDIGNHWRFGDPAGWVRTLDQRIKKLDIKGFSRETGKFTKITEGDIDWPSVKKALRDIKFTGWLAAEVGGGDLERLKEVSRNLDKALQCSESVPSVG</sequence>
<keyword evidence="4" id="KW-0255">Endonuclease</keyword>
<dbReference type="Pfam" id="PF01261">
    <property type="entry name" value="AP_endonuc_2"/>
    <property type="match status" value="1"/>
</dbReference>
<dbReference type="InterPro" id="IPR050417">
    <property type="entry name" value="Sugar_Epim/Isomerase"/>
</dbReference>
<dbReference type="EC" id="3.1.21.2" evidence="4"/>
<dbReference type="InterPro" id="IPR013022">
    <property type="entry name" value="Xyl_isomerase-like_TIM-brl"/>
</dbReference>
<dbReference type="Proteomes" id="UP000316304">
    <property type="component" value="Unassembled WGS sequence"/>
</dbReference>
<organism evidence="4 5">
    <name type="scientific">Novipirellula galeiformis</name>
    <dbReference type="NCBI Taxonomy" id="2528004"/>
    <lineage>
        <taxon>Bacteria</taxon>
        <taxon>Pseudomonadati</taxon>
        <taxon>Planctomycetota</taxon>
        <taxon>Planctomycetia</taxon>
        <taxon>Pirellulales</taxon>
        <taxon>Pirellulaceae</taxon>
        <taxon>Novipirellula</taxon>
    </lineage>
</organism>
<gene>
    <name evidence="4" type="primary">nfo_2</name>
    <name evidence="4" type="ORF">Pla52o_49520</name>
</gene>